<dbReference type="AlphaFoldDB" id="A0A7C4MNI9"/>
<evidence type="ECO:0000256" key="5">
    <source>
        <dbReference type="ARBA" id="ARBA00022970"/>
    </source>
</evidence>
<keyword evidence="2" id="KW-0813">Transport</keyword>
<dbReference type="InterPro" id="IPR027417">
    <property type="entry name" value="P-loop_NTPase"/>
</dbReference>
<sequence length="232" mass="26243">MLHIDHIDVFRGEAQILWDVSLHIQKGERIAILGSNGAGKTTLIQTIFGGLRVRSGDIRWHNDPIAGKKPFEIVQLGLSLAPEGRRIYKEMTVWDNLSMGAYPKRGRKRMEENRRWVFHLFPILEERKHQIGSTLSGGEQQMLTIGRALMSEPELLVIDELSLGLAPLVTREIYRILDELSGMTLLLVEQNVDLALRHSQRAYIMESGRIVRSGLSQDLAGDPDIRKAYLGL</sequence>
<dbReference type="GO" id="GO:0015807">
    <property type="term" value="P:L-amino acid transport"/>
    <property type="evidence" value="ECO:0007669"/>
    <property type="project" value="TreeGrafter"/>
</dbReference>
<dbReference type="InterPro" id="IPR003593">
    <property type="entry name" value="AAA+_ATPase"/>
</dbReference>
<dbReference type="InterPro" id="IPR017871">
    <property type="entry name" value="ABC_transporter-like_CS"/>
</dbReference>
<feature type="domain" description="ABC transporter" evidence="6">
    <location>
        <begin position="2"/>
        <end position="232"/>
    </location>
</feature>
<dbReference type="GO" id="GO:0015658">
    <property type="term" value="F:branched-chain amino acid transmembrane transporter activity"/>
    <property type="evidence" value="ECO:0007669"/>
    <property type="project" value="TreeGrafter"/>
</dbReference>
<keyword evidence="3" id="KW-0547">Nucleotide-binding</keyword>
<dbReference type="Gene3D" id="3.40.50.300">
    <property type="entry name" value="P-loop containing nucleotide triphosphate hydrolases"/>
    <property type="match status" value="1"/>
</dbReference>
<dbReference type="CDD" id="cd03224">
    <property type="entry name" value="ABC_TM1139_LivF_branched"/>
    <property type="match status" value="1"/>
</dbReference>
<keyword evidence="4 7" id="KW-0067">ATP-binding</keyword>
<gene>
    <name evidence="7" type="ORF">ENS29_08595</name>
</gene>
<evidence type="ECO:0000256" key="1">
    <source>
        <dbReference type="ARBA" id="ARBA00005417"/>
    </source>
</evidence>
<evidence type="ECO:0000313" key="7">
    <source>
        <dbReference type="EMBL" id="HGU32901.1"/>
    </source>
</evidence>
<dbReference type="EMBL" id="DSUH01000202">
    <property type="protein sequence ID" value="HGU32901.1"/>
    <property type="molecule type" value="Genomic_DNA"/>
</dbReference>
<dbReference type="SMART" id="SM00382">
    <property type="entry name" value="AAA"/>
    <property type="match status" value="1"/>
</dbReference>
<evidence type="ECO:0000259" key="6">
    <source>
        <dbReference type="PROSITE" id="PS50893"/>
    </source>
</evidence>
<name>A0A7C4MNI9_9BACT</name>
<dbReference type="PROSITE" id="PS00211">
    <property type="entry name" value="ABC_TRANSPORTER_1"/>
    <property type="match status" value="1"/>
</dbReference>
<keyword evidence="5" id="KW-0029">Amino-acid transport</keyword>
<proteinExistence type="inferred from homology"/>
<evidence type="ECO:0000256" key="2">
    <source>
        <dbReference type="ARBA" id="ARBA00022448"/>
    </source>
</evidence>
<dbReference type="InterPro" id="IPR003439">
    <property type="entry name" value="ABC_transporter-like_ATP-bd"/>
</dbReference>
<dbReference type="GO" id="GO:0005524">
    <property type="term" value="F:ATP binding"/>
    <property type="evidence" value="ECO:0007669"/>
    <property type="project" value="UniProtKB-KW"/>
</dbReference>
<organism evidence="7">
    <name type="scientific">Desulfatirhabdium butyrativorans</name>
    <dbReference type="NCBI Taxonomy" id="340467"/>
    <lineage>
        <taxon>Bacteria</taxon>
        <taxon>Pseudomonadati</taxon>
        <taxon>Thermodesulfobacteriota</taxon>
        <taxon>Desulfobacteria</taxon>
        <taxon>Desulfobacterales</taxon>
        <taxon>Desulfatirhabdiaceae</taxon>
        <taxon>Desulfatirhabdium</taxon>
    </lineage>
</organism>
<evidence type="ECO:0000256" key="3">
    <source>
        <dbReference type="ARBA" id="ARBA00022741"/>
    </source>
</evidence>
<reference evidence="7" key="1">
    <citation type="journal article" date="2020" name="mSystems">
        <title>Genome- and Community-Level Interaction Insights into Carbon Utilization and Element Cycling Functions of Hydrothermarchaeota in Hydrothermal Sediment.</title>
        <authorList>
            <person name="Zhou Z."/>
            <person name="Liu Y."/>
            <person name="Xu W."/>
            <person name="Pan J."/>
            <person name="Luo Z.H."/>
            <person name="Li M."/>
        </authorList>
    </citation>
    <scope>NUCLEOTIDE SEQUENCE [LARGE SCALE GENOMIC DNA]</scope>
    <source>
        <strain evidence="7">SpSt-477</strain>
    </source>
</reference>
<comment type="similarity">
    <text evidence="1">Belongs to the ABC transporter superfamily.</text>
</comment>
<dbReference type="GO" id="GO:0016887">
    <property type="term" value="F:ATP hydrolysis activity"/>
    <property type="evidence" value="ECO:0007669"/>
    <property type="project" value="InterPro"/>
</dbReference>
<comment type="caution">
    <text evidence="7">The sequence shown here is derived from an EMBL/GenBank/DDBJ whole genome shotgun (WGS) entry which is preliminary data.</text>
</comment>
<dbReference type="PANTHER" id="PTHR43820:SF4">
    <property type="entry name" value="HIGH-AFFINITY BRANCHED-CHAIN AMINO ACID TRANSPORT ATP-BINDING PROTEIN LIVF"/>
    <property type="match status" value="1"/>
</dbReference>
<dbReference type="PANTHER" id="PTHR43820">
    <property type="entry name" value="HIGH-AFFINITY BRANCHED-CHAIN AMINO ACID TRANSPORT ATP-BINDING PROTEIN LIVF"/>
    <property type="match status" value="1"/>
</dbReference>
<accession>A0A7C4MNI9</accession>
<protein>
    <submittedName>
        <fullName evidence="7">ABC transporter ATP-binding protein</fullName>
    </submittedName>
</protein>
<dbReference type="InterPro" id="IPR052156">
    <property type="entry name" value="BCAA_Transport_ATP-bd_LivF"/>
</dbReference>
<dbReference type="SUPFAM" id="SSF52540">
    <property type="entry name" value="P-loop containing nucleoside triphosphate hydrolases"/>
    <property type="match status" value="1"/>
</dbReference>
<dbReference type="Pfam" id="PF00005">
    <property type="entry name" value="ABC_tran"/>
    <property type="match status" value="1"/>
</dbReference>
<evidence type="ECO:0000256" key="4">
    <source>
        <dbReference type="ARBA" id="ARBA00022840"/>
    </source>
</evidence>
<dbReference type="PROSITE" id="PS50893">
    <property type="entry name" value="ABC_TRANSPORTER_2"/>
    <property type="match status" value="1"/>
</dbReference>